<accession>A0AAN8WL92</accession>
<feature type="region of interest" description="Disordered" evidence="1">
    <location>
        <begin position="1"/>
        <end position="24"/>
    </location>
</feature>
<protein>
    <submittedName>
        <fullName evidence="2">Uncharacterized protein</fullName>
    </submittedName>
</protein>
<proteinExistence type="predicted"/>
<organism evidence="2 3">
    <name type="scientific">Halocaridina rubra</name>
    <name type="common">Hawaiian red shrimp</name>
    <dbReference type="NCBI Taxonomy" id="373956"/>
    <lineage>
        <taxon>Eukaryota</taxon>
        <taxon>Metazoa</taxon>
        <taxon>Ecdysozoa</taxon>
        <taxon>Arthropoda</taxon>
        <taxon>Crustacea</taxon>
        <taxon>Multicrustacea</taxon>
        <taxon>Malacostraca</taxon>
        <taxon>Eumalacostraca</taxon>
        <taxon>Eucarida</taxon>
        <taxon>Decapoda</taxon>
        <taxon>Pleocyemata</taxon>
        <taxon>Caridea</taxon>
        <taxon>Atyoidea</taxon>
        <taxon>Atyidae</taxon>
        <taxon>Halocaridina</taxon>
    </lineage>
</organism>
<feature type="non-terminal residue" evidence="2">
    <location>
        <position position="58"/>
    </location>
</feature>
<evidence type="ECO:0000313" key="2">
    <source>
        <dbReference type="EMBL" id="KAK7065966.1"/>
    </source>
</evidence>
<comment type="caution">
    <text evidence="2">The sequence shown here is derived from an EMBL/GenBank/DDBJ whole genome shotgun (WGS) entry which is preliminary data.</text>
</comment>
<name>A0AAN8WL92_HALRR</name>
<dbReference type="EMBL" id="JAXCGZ010019584">
    <property type="protein sequence ID" value="KAK7065966.1"/>
    <property type="molecule type" value="Genomic_DNA"/>
</dbReference>
<reference evidence="2 3" key="1">
    <citation type="submission" date="2023-11" db="EMBL/GenBank/DDBJ databases">
        <title>Halocaridina rubra genome assembly.</title>
        <authorList>
            <person name="Smith C."/>
        </authorList>
    </citation>
    <scope>NUCLEOTIDE SEQUENCE [LARGE SCALE GENOMIC DNA]</scope>
    <source>
        <strain evidence="2">EP-1</strain>
        <tissue evidence="2">Whole</tissue>
    </source>
</reference>
<sequence length="58" mass="6543">MSERISEAHQSEDNKDDFGPICSGDETWLHLHDPQKKEQSMECSTAVHSNLEVIATTE</sequence>
<evidence type="ECO:0000313" key="3">
    <source>
        <dbReference type="Proteomes" id="UP001381693"/>
    </source>
</evidence>
<evidence type="ECO:0000256" key="1">
    <source>
        <dbReference type="SAM" id="MobiDB-lite"/>
    </source>
</evidence>
<feature type="compositionally biased region" description="Basic and acidic residues" evidence="1">
    <location>
        <begin position="1"/>
        <end position="18"/>
    </location>
</feature>
<keyword evidence="3" id="KW-1185">Reference proteome</keyword>
<dbReference type="Proteomes" id="UP001381693">
    <property type="component" value="Unassembled WGS sequence"/>
</dbReference>
<gene>
    <name evidence="2" type="ORF">SK128_009288</name>
</gene>
<dbReference type="AlphaFoldDB" id="A0AAN8WL92"/>